<keyword evidence="6 9" id="KW-0863">Zinc-finger</keyword>
<feature type="domain" description="RING-type" evidence="12">
    <location>
        <begin position="5"/>
        <end position="319"/>
    </location>
</feature>
<dbReference type="SMART" id="SM00647">
    <property type="entry name" value="IBR"/>
    <property type="match status" value="2"/>
</dbReference>
<evidence type="ECO:0000256" key="3">
    <source>
        <dbReference type="ARBA" id="ARBA00022679"/>
    </source>
</evidence>
<accession>A0A6A6U153</accession>
<keyword evidence="14" id="KW-1185">Reference proteome</keyword>
<dbReference type="Gene3D" id="3.30.40.10">
    <property type="entry name" value="Zinc/RING finger domain, C3HC4 (zinc finger)"/>
    <property type="match status" value="1"/>
</dbReference>
<dbReference type="GO" id="GO:0030695">
    <property type="term" value="F:GTPase regulator activity"/>
    <property type="evidence" value="ECO:0007669"/>
    <property type="project" value="UniProtKB-ARBA"/>
</dbReference>
<name>A0A6A6U153_9PEZI</name>
<dbReference type="Pfam" id="PF22191">
    <property type="entry name" value="IBR_1"/>
    <property type="match status" value="1"/>
</dbReference>
<evidence type="ECO:0000259" key="12">
    <source>
        <dbReference type="PROSITE" id="PS51873"/>
    </source>
</evidence>
<dbReference type="EMBL" id="MU004240">
    <property type="protein sequence ID" value="KAF2665832.1"/>
    <property type="molecule type" value="Genomic_DNA"/>
</dbReference>
<dbReference type="PROSITE" id="PS00478">
    <property type="entry name" value="LIM_DOMAIN_1"/>
    <property type="match status" value="1"/>
</dbReference>
<evidence type="ECO:0000256" key="10">
    <source>
        <dbReference type="SAM" id="MobiDB-lite"/>
    </source>
</evidence>
<sequence>MNSFGRFQCAICAEEKYLSEFPSQTPTSACKHGTTTCVQCLQTHIKTQLDNSIFHENLVKCPECSNSLDVADVQKHATADIFELYSERATASFLDLSTDLFRCPRPSCGSAQAHENGASEPIVTCIGCKQKYCFSHKILWHQDLSCEEYDRFMEDPHNFKSQLEIANEMNEKRLTRELYRKRKAETKTEQFLQSRMSNWEREAAQRRFQQKRDEETKERRVESKKRKLEESKTGTGKLRAEVKAVEKRLEQATLSTISETTKRCPKCSVRIEKNDGCNHMTCSQCRHEFCWTCLACYRTILRDGNEVHRTTCRFHSRRLPQ</sequence>
<dbReference type="InterPro" id="IPR031127">
    <property type="entry name" value="E3_UB_ligase_RBR"/>
</dbReference>
<evidence type="ECO:0000259" key="11">
    <source>
        <dbReference type="PROSITE" id="PS50089"/>
    </source>
</evidence>
<keyword evidence="8" id="KW-0862">Zinc</keyword>
<proteinExistence type="predicted"/>
<feature type="domain" description="RING-type" evidence="11">
    <location>
        <begin position="9"/>
        <end position="65"/>
    </location>
</feature>
<evidence type="ECO:0000256" key="6">
    <source>
        <dbReference type="ARBA" id="ARBA00022771"/>
    </source>
</evidence>
<dbReference type="InterPro" id="IPR001841">
    <property type="entry name" value="Znf_RING"/>
</dbReference>
<dbReference type="EC" id="2.3.2.31" evidence="2"/>
<evidence type="ECO:0000256" key="8">
    <source>
        <dbReference type="ARBA" id="ARBA00022833"/>
    </source>
</evidence>
<organism evidence="13 14">
    <name type="scientific">Microthyrium microscopicum</name>
    <dbReference type="NCBI Taxonomy" id="703497"/>
    <lineage>
        <taxon>Eukaryota</taxon>
        <taxon>Fungi</taxon>
        <taxon>Dikarya</taxon>
        <taxon>Ascomycota</taxon>
        <taxon>Pezizomycotina</taxon>
        <taxon>Dothideomycetes</taxon>
        <taxon>Dothideomycetes incertae sedis</taxon>
        <taxon>Microthyriales</taxon>
        <taxon>Microthyriaceae</taxon>
        <taxon>Microthyrium</taxon>
    </lineage>
</organism>
<evidence type="ECO:0000313" key="14">
    <source>
        <dbReference type="Proteomes" id="UP000799302"/>
    </source>
</evidence>
<dbReference type="Gene3D" id="1.20.120.1750">
    <property type="match status" value="1"/>
</dbReference>
<dbReference type="GO" id="GO:0008270">
    <property type="term" value="F:zinc ion binding"/>
    <property type="evidence" value="ECO:0007669"/>
    <property type="project" value="UniProtKB-KW"/>
</dbReference>
<evidence type="ECO:0000313" key="13">
    <source>
        <dbReference type="EMBL" id="KAF2665832.1"/>
    </source>
</evidence>
<evidence type="ECO:0000256" key="7">
    <source>
        <dbReference type="ARBA" id="ARBA00022786"/>
    </source>
</evidence>
<evidence type="ECO:0000256" key="5">
    <source>
        <dbReference type="ARBA" id="ARBA00022737"/>
    </source>
</evidence>
<reference evidence="13" key="1">
    <citation type="journal article" date="2020" name="Stud. Mycol.">
        <title>101 Dothideomycetes genomes: a test case for predicting lifestyles and emergence of pathogens.</title>
        <authorList>
            <person name="Haridas S."/>
            <person name="Albert R."/>
            <person name="Binder M."/>
            <person name="Bloem J."/>
            <person name="Labutti K."/>
            <person name="Salamov A."/>
            <person name="Andreopoulos B."/>
            <person name="Baker S."/>
            <person name="Barry K."/>
            <person name="Bills G."/>
            <person name="Bluhm B."/>
            <person name="Cannon C."/>
            <person name="Castanera R."/>
            <person name="Culley D."/>
            <person name="Daum C."/>
            <person name="Ezra D."/>
            <person name="Gonzalez J."/>
            <person name="Henrissat B."/>
            <person name="Kuo A."/>
            <person name="Liang C."/>
            <person name="Lipzen A."/>
            <person name="Lutzoni F."/>
            <person name="Magnuson J."/>
            <person name="Mondo S."/>
            <person name="Nolan M."/>
            <person name="Ohm R."/>
            <person name="Pangilinan J."/>
            <person name="Park H.-J."/>
            <person name="Ramirez L."/>
            <person name="Alfaro M."/>
            <person name="Sun H."/>
            <person name="Tritt A."/>
            <person name="Yoshinaga Y."/>
            <person name="Zwiers L.-H."/>
            <person name="Turgeon B."/>
            <person name="Goodwin S."/>
            <person name="Spatafora J."/>
            <person name="Crous P."/>
            <person name="Grigoriev I."/>
        </authorList>
    </citation>
    <scope>NUCLEOTIDE SEQUENCE</scope>
    <source>
        <strain evidence="13">CBS 115976</strain>
    </source>
</reference>
<dbReference type="InterPro" id="IPR002867">
    <property type="entry name" value="IBR_dom"/>
</dbReference>
<evidence type="ECO:0000256" key="2">
    <source>
        <dbReference type="ARBA" id="ARBA00012251"/>
    </source>
</evidence>
<keyword evidence="3" id="KW-0808">Transferase</keyword>
<dbReference type="PROSITE" id="PS50089">
    <property type="entry name" value="ZF_RING_2"/>
    <property type="match status" value="1"/>
</dbReference>
<dbReference type="InterPro" id="IPR017907">
    <property type="entry name" value="Znf_RING_CS"/>
</dbReference>
<keyword evidence="4" id="KW-0479">Metal-binding</keyword>
<protein>
    <recommendedName>
        <fullName evidence="2">RBR-type E3 ubiquitin transferase</fullName>
        <ecNumber evidence="2">2.3.2.31</ecNumber>
    </recommendedName>
</protein>
<dbReference type="PROSITE" id="PS00518">
    <property type="entry name" value="ZF_RING_1"/>
    <property type="match status" value="1"/>
</dbReference>
<dbReference type="AlphaFoldDB" id="A0A6A6U153"/>
<evidence type="ECO:0000256" key="4">
    <source>
        <dbReference type="ARBA" id="ARBA00022723"/>
    </source>
</evidence>
<dbReference type="Proteomes" id="UP000799302">
    <property type="component" value="Unassembled WGS sequence"/>
</dbReference>
<dbReference type="InterPro" id="IPR013083">
    <property type="entry name" value="Znf_RING/FYVE/PHD"/>
</dbReference>
<keyword evidence="5" id="KW-0677">Repeat</keyword>
<dbReference type="GO" id="GO:0016567">
    <property type="term" value="P:protein ubiquitination"/>
    <property type="evidence" value="ECO:0007669"/>
    <property type="project" value="InterPro"/>
</dbReference>
<dbReference type="PROSITE" id="PS51873">
    <property type="entry name" value="TRIAD"/>
    <property type="match status" value="1"/>
</dbReference>
<keyword evidence="7" id="KW-0833">Ubl conjugation pathway</keyword>
<dbReference type="InterPro" id="IPR001781">
    <property type="entry name" value="Znf_LIM"/>
</dbReference>
<dbReference type="Pfam" id="PF01485">
    <property type="entry name" value="IBR"/>
    <property type="match status" value="1"/>
</dbReference>
<evidence type="ECO:0000256" key="1">
    <source>
        <dbReference type="ARBA" id="ARBA00001798"/>
    </source>
</evidence>
<comment type="catalytic activity">
    <reaction evidence="1">
        <text>[E2 ubiquitin-conjugating enzyme]-S-ubiquitinyl-L-cysteine + [acceptor protein]-L-lysine = [E2 ubiquitin-conjugating enzyme]-L-cysteine + [acceptor protein]-N(6)-ubiquitinyl-L-lysine.</text>
        <dbReference type="EC" id="2.3.2.31"/>
    </reaction>
</comment>
<dbReference type="CDD" id="cd20336">
    <property type="entry name" value="Rcat_RBR"/>
    <property type="match status" value="1"/>
</dbReference>
<dbReference type="GO" id="GO:0061630">
    <property type="term" value="F:ubiquitin protein ligase activity"/>
    <property type="evidence" value="ECO:0007669"/>
    <property type="project" value="UniProtKB-EC"/>
</dbReference>
<dbReference type="SUPFAM" id="SSF57850">
    <property type="entry name" value="RING/U-box"/>
    <property type="match status" value="3"/>
</dbReference>
<feature type="region of interest" description="Disordered" evidence="10">
    <location>
        <begin position="202"/>
        <end position="235"/>
    </location>
</feature>
<dbReference type="SMART" id="SM00184">
    <property type="entry name" value="RING"/>
    <property type="match status" value="2"/>
</dbReference>
<gene>
    <name evidence="13" type="ORF">BT63DRAFT_77073</name>
</gene>
<dbReference type="PANTHER" id="PTHR11685">
    <property type="entry name" value="RBR FAMILY RING FINGER AND IBR DOMAIN-CONTAINING"/>
    <property type="match status" value="1"/>
</dbReference>
<evidence type="ECO:0000256" key="9">
    <source>
        <dbReference type="PROSITE-ProRule" id="PRU00175"/>
    </source>
</evidence>
<dbReference type="CDD" id="cd20335">
    <property type="entry name" value="BRcat_RBR"/>
    <property type="match status" value="1"/>
</dbReference>
<dbReference type="InterPro" id="IPR044066">
    <property type="entry name" value="TRIAD_supradom"/>
</dbReference>
<dbReference type="OrthoDB" id="1431934at2759"/>